<sequence>MANAGSDETTKLEAVAADRSMTPGLENVLHSLRLRPILEQPDSPLLCLPGELRNRIYNCALTVGVRSIRYQEVPVYSPLAQLSLRRFYFAEHFSDEDEDFNQLKFVCRQLYTETALLELRLNRVTFCGEFDTKETFRPSWLSRVELEFGGDQILSFNSSVVPLESSVTLELVADFCRMHPQCRVKYITRTFNTESEAYSFMTQGYFITLAVRHNDLLCLAPGAYPFDFEAAVESATSRCVKRLDVPNFRIFPQEGSRADGYFSGELRMAPGMTDAEREASFKLAKDWIKNGI</sequence>
<dbReference type="EMBL" id="CAJRGZ010000019">
    <property type="protein sequence ID" value="CAG5163807.1"/>
    <property type="molecule type" value="Genomic_DNA"/>
</dbReference>
<name>A0A8J2I2Z1_9PLEO</name>
<gene>
    <name evidence="1" type="ORF">ALTATR162_LOCUS6547</name>
</gene>
<reference evidence="1" key="1">
    <citation type="submission" date="2021-05" db="EMBL/GenBank/DDBJ databases">
        <authorList>
            <person name="Stam R."/>
        </authorList>
    </citation>
    <scope>NUCLEOTIDE SEQUENCE</scope>
    <source>
        <strain evidence="1">CS162</strain>
    </source>
</reference>
<dbReference type="PANTHER" id="PTHR42085:SF1">
    <property type="entry name" value="F-BOX DOMAIN-CONTAINING PROTEIN"/>
    <property type="match status" value="1"/>
</dbReference>
<dbReference type="InterPro" id="IPR038883">
    <property type="entry name" value="AN11006-like"/>
</dbReference>
<comment type="caution">
    <text evidence="1">The sequence shown here is derived from an EMBL/GenBank/DDBJ whole genome shotgun (WGS) entry which is preliminary data.</text>
</comment>
<dbReference type="AlphaFoldDB" id="A0A8J2I2Z1"/>
<proteinExistence type="predicted"/>
<accession>A0A8J2I2Z1</accession>
<dbReference type="OrthoDB" id="4790878at2759"/>
<protein>
    <submittedName>
        <fullName evidence="1">Uncharacterized protein</fullName>
    </submittedName>
</protein>
<organism evidence="1 2">
    <name type="scientific">Alternaria atra</name>
    <dbReference type="NCBI Taxonomy" id="119953"/>
    <lineage>
        <taxon>Eukaryota</taxon>
        <taxon>Fungi</taxon>
        <taxon>Dikarya</taxon>
        <taxon>Ascomycota</taxon>
        <taxon>Pezizomycotina</taxon>
        <taxon>Dothideomycetes</taxon>
        <taxon>Pleosporomycetidae</taxon>
        <taxon>Pleosporales</taxon>
        <taxon>Pleosporineae</taxon>
        <taxon>Pleosporaceae</taxon>
        <taxon>Alternaria</taxon>
        <taxon>Alternaria sect. Ulocladioides</taxon>
    </lineage>
</organism>
<evidence type="ECO:0000313" key="2">
    <source>
        <dbReference type="Proteomes" id="UP000676310"/>
    </source>
</evidence>
<evidence type="ECO:0000313" key="1">
    <source>
        <dbReference type="EMBL" id="CAG5163807.1"/>
    </source>
</evidence>
<dbReference type="PANTHER" id="PTHR42085">
    <property type="entry name" value="F-BOX DOMAIN-CONTAINING PROTEIN"/>
    <property type="match status" value="1"/>
</dbReference>
<dbReference type="RefSeq" id="XP_043170104.1">
    <property type="nucleotide sequence ID" value="XM_043314169.1"/>
</dbReference>
<dbReference type="Proteomes" id="UP000676310">
    <property type="component" value="Unassembled WGS sequence"/>
</dbReference>
<dbReference type="GeneID" id="67018448"/>
<keyword evidence="2" id="KW-1185">Reference proteome</keyword>